<feature type="active site" evidence="19">
    <location>
        <position position="165"/>
    </location>
</feature>
<evidence type="ECO:0000256" key="17">
    <source>
        <dbReference type="ARBA" id="ARBA00031026"/>
    </source>
</evidence>
<keyword evidence="10 19" id="KW-0274">FAD</keyword>
<dbReference type="InterPro" id="IPR006094">
    <property type="entry name" value="Oxid_FAD_bind_N"/>
</dbReference>
<dbReference type="InterPro" id="IPR036635">
    <property type="entry name" value="MurB_C_sf"/>
</dbReference>
<evidence type="ECO:0000256" key="7">
    <source>
        <dbReference type="ARBA" id="ARBA00022490"/>
    </source>
</evidence>
<evidence type="ECO:0000256" key="10">
    <source>
        <dbReference type="ARBA" id="ARBA00022827"/>
    </source>
</evidence>
<dbReference type="InterPro" id="IPR016169">
    <property type="entry name" value="FAD-bd_PCMH_sub2"/>
</dbReference>
<dbReference type="Gene3D" id="3.30.43.10">
    <property type="entry name" value="Uridine Diphospho-n-acetylenolpyruvylglucosamine Reductase, domain 2"/>
    <property type="match status" value="1"/>
</dbReference>
<protein>
    <recommendedName>
        <fullName evidence="6 19">UDP-N-acetylenolpyruvoylglucosamine reductase</fullName>
        <ecNumber evidence="5 19">1.3.1.98</ecNumber>
    </recommendedName>
    <alternativeName>
        <fullName evidence="17 19">UDP-N-acetylmuramate dehydrogenase</fullName>
    </alternativeName>
</protein>
<keyword evidence="11 19" id="KW-0521">NADP</keyword>
<dbReference type="EMBL" id="QMFY01000010">
    <property type="protein sequence ID" value="RAV99556.1"/>
    <property type="molecule type" value="Genomic_DNA"/>
</dbReference>
<keyword evidence="16 19" id="KW-0961">Cell wall biogenesis/degradation</keyword>
<dbReference type="PANTHER" id="PTHR21071:SF4">
    <property type="entry name" value="UDP-N-ACETYLENOLPYRUVOYLGLUCOSAMINE REDUCTASE"/>
    <property type="match status" value="1"/>
</dbReference>
<keyword evidence="12 19" id="KW-0133">Cell shape</keyword>
<keyword evidence="13 19" id="KW-0573">Peptidoglycan synthesis</keyword>
<dbReference type="Pfam" id="PF01565">
    <property type="entry name" value="FAD_binding_4"/>
    <property type="match status" value="1"/>
</dbReference>
<evidence type="ECO:0000256" key="19">
    <source>
        <dbReference type="HAMAP-Rule" id="MF_00037"/>
    </source>
</evidence>
<dbReference type="Gene3D" id="3.90.78.10">
    <property type="entry name" value="UDP-N-acetylenolpyruvoylglucosamine reductase, C-terminal domain"/>
    <property type="match status" value="1"/>
</dbReference>
<dbReference type="Proteomes" id="UP000251889">
    <property type="component" value="Unassembled WGS sequence"/>
</dbReference>
<dbReference type="GO" id="GO:0008762">
    <property type="term" value="F:UDP-N-acetylmuramate dehydrogenase activity"/>
    <property type="evidence" value="ECO:0007669"/>
    <property type="project" value="UniProtKB-UniRule"/>
</dbReference>
<evidence type="ECO:0000256" key="1">
    <source>
        <dbReference type="ARBA" id="ARBA00001974"/>
    </source>
</evidence>
<dbReference type="OrthoDB" id="9804753at2"/>
<keyword evidence="9 19" id="KW-0285">Flavoprotein</keyword>
<comment type="catalytic activity">
    <reaction evidence="18 19">
        <text>UDP-N-acetyl-alpha-D-muramate + NADP(+) = UDP-N-acetyl-3-O-(1-carboxyvinyl)-alpha-D-glucosamine + NADPH + H(+)</text>
        <dbReference type="Rhea" id="RHEA:12248"/>
        <dbReference type="ChEBI" id="CHEBI:15378"/>
        <dbReference type="ChEBI" id="CHEBI:57783"/>
        <dbReference type="ChEBI" id="CHEBI:58349"/>
        <dbReference type="ChEBI" id="CHEBI:68483"/>
        <dbReference type="ChEBI" id="CHEBI:70757"/>
        <dbReference type="EC" id="1.3.1.98"/>
    </reaction>
</comment>
<dbReference type="InterPro" id="IPR036318">
    <property type="entry name" value="FAD-bd_PCMH-like_sf"/>
</dbReference>
<evidence type="ECO:0000256" key="15">
    <source>
        <dbReference type="ARBA" id="ARBA00023306"/>
    </source>
</evidence>
<evidence type="ECO:0000256" key="18">
    <source>
        <dbReference type="ARBA" id="ARBA00048914"/>
    </source>
</evidence>
<dbReference type="PROSITE" id="PS51387">
    <property type="entry name" value="FAD_PCMH"/>
    <property type="match status" value="1"/>
</dbReference>
<dbReference type="GO" id="GO:0008360">
    <property type="term" value="P:regulation of cell shape"/>
    <property type="evidence" value="ECO:0007669"/>
    <property type="project" value="UniProtKB-KW"/>
</dbReference>
<comment type="caution">
    <text evidence="21">The sequence shown here is derived from an EMBL/GenBank/DDBJ whole genome shotgun (WGS) entry which is preliminary data.</text>
</comment>
<name>A0A364XYY8_9BACT</name>
<dbReference type="GO" id="GO:0071949">
    <property type="term" value="F:FAD binding"/>
    <property type="evidence" value="ECO:0007669"/>
    <property type="project" value="InterPro"/>
</dbReference>
<dbReference type="UniPathway" id="UPA00219"/>
<evidence type="ECO:0000256" key="8">
    <source>
        <dbReference type="ARBA" id="ARBA00022618"/>
    </source>
</evidence>
<dbReference type="AlphaFoldDB" id="A0A364XYY8"/>
<comment type="cofactor">
    <cofactor evidence="1 19">
        <name>FAD</name>
        <dbReference type="ChEBI" id="CHEBI:57692"/>
    </cofactor>
</comment>
<feature type="domain" description="FAD-binding PCMH-type" evidence="20">
    <location>
        <begin position="18"/>
        <end position="189"/>
    </location>
</feature>
<keyword evidence="22" id="KW-1185">Reference proteome</keyword>
<evidence type="ECO:0000256" key="11">
    <source>
        <dbReference type="ARBA" id="ARBA00022857"/>
    </source>
</evidence>
<dbReference type="NCBIfam" id="NF000755">
    <property type="entry name" value="PRK00046.1"/>
    <property type="match status" value="1"/>
</dbReference>
<organism evidence="21 22">
    <name type="scientific">Pseudochryseolinea flava</name>
    <dbReference type="NCBI Taxonomy" id="2059302"/>
    <lineage>
        <taxon>Bacteria</taxon>
        <taxon>Pseudomonadati</taxon>
        <taxon>Bacteroidota</taxon>
        <taxon>Cytophagia</taxon>
        <taxon>Cytophagales</taxon>
        <taxon>Fulvivirgaceae</taxon>
        <taxon>Pseudochryseolinea</taxon>
    </lineage>
</organism>
<sequence>MPTIQQNIDLLPYNTFKIQASAKHFTEIRSEREAIDLFTSEIFNTEKHLFLGGGSNILLTKDFDGIVVRNAIKGVSVVSENESNITLKVGAGENWHDFVCYCVDKNYGGIENLSLIPGTVGAAPMQNIGAYGVEIKESIDYVEAIQINTGKKVIFSKEQCEFGYRESIFKQKVRDQYFISSVTLTLTKDNHHHFNITYGAIADTLTSQGHDLKALTVKKISDAVIAIRQSKLPDPKVIGNAGSFFKNPSVSEDIFVLIKQSYVNVPSFPGENGLIKIPGGWLIEQSGWKGKTFDNIGVHKQQALVLVNYGGGNGEKIWELAMEIQKSVREKFNIILHPEVNVI</sequence>
<dbReference type="PANTHER" id="PTHR21071">
    <property type="entry name" value="UDP-N-ACETYLENOLPYRUVOYLGLUCOSAMINE REDUCTASE"/>
    <property type="match status" value="1"/>
</dbReference>
<evidence type="ECO:0000256" key="12">
    <source>
        <dbReference type="ARBA" id="ARBA00022960"/>
    </source>
</evidence>
<evidence type="ECO:0000256" key="3">
    <source>
        <dbReference type="ARBA" id="ARBA00004496"/>
    </source>
</evidence>
<evidence type="ECO:0000256" key="16">
    <source>
        <dbReference type="ARBA" id="ARBA00023316"/>
    </source>
</evidence>
<evidence type="ECO:0000256" key="13">
    <source>
        <dbReference type="ARBA" id="ARBA00022984"/>
    </source>
</evidence>
<dbReference type="InterPro" id="IPR011601">
    <property type="entry name" value="MurB_C"/>
</dbReference>
<evidence type="ECO:0000313" key="22">
    <source>
        <dbReference type="Proteomes" id="UP000251889"/>
    </source>
</evidence>
<dbReference type="NCBIfam" id="TIGR00179">
    <property type="entry name" value="murB"/>
    <property type="match status" value="1"/>
</dbReference>
<dbReference type="InterPro" id="IPR016167">
    <property type="entry name" value="FAD-bd_PCMH_sub1"/>
</dbReference>
<dbReference type="GO" id="GO:0005829">
    <property type="term" value="C:cytosol"/>
    <property type="evidence" value="ECO:0007669"/>
    <property type="project" value="TreeGrafter"/>
</dbReference>
<comment type="similarity">
    <text evidence="19">Belongs to the MurB family.</text>
</comment>
<comment type="function">
    <text evidence="2 19">Cell wall formation.</text>
</comment>
<evidence type="ECO:0000256" key="4">
    <source>
        <dbReference type="ARBA" id="ARBA00004752"/>
    </source>
</evidence>
<proteinExistence type="inferred from homology"/>
<accession>A0A364XYY8</accession>
<dbReference type="SUPFAM" id="SSF56194">
    <property type="entry name" value="Uridine diphospho-N-Acetylenolpyruvylglucosamine reductase, MurB, C-terminal domain"/>
    <property type="match status" value="1"/>
</dbReference>
<keyword evidence="14 19" id="KW-0560">Oxidoreductase</keyword>
<dbReference type="GO" id="GO:0009252">
    <property type="term" value="P:peptidoglycan biosynthetic process"/>
    <property type="evidence" value="ECO:0007669"/>
    <property type="project" value="UniProtKB-UniRule"/>
</dbReference>
<dbReference type="GO" id="GO:0051301">
    <property type="term" value="P:cell division"/>
    <property type="evidence" value="ECO:0007669"/>
    <property type="project" value="UniProtKB-KW"/>
</dbReference>
<dbReference type="EC" id="1.3.1.98" evidence="5 19"/>
<evidence type="ECO:0000256" key="6">
    <source>
        <dbReference type="ARBA" id="ARBA00015188"/>
    </source>
</evidence>
<comment type="pathway">
    <text evidence="4 19">Cell wall biogenesis; peptidoglycan biosynthesis.</text>
</comment>
<keyword evidence="15 19" id="KW-0131">Cell cycle</keyword>
<gene>
    <name evidence="19" type="primary">murB</name>
    <name evidence="21" type="ORF">DQQ10_18315</name>
</gene>
<feature type="active site" description="Proton donor" evidence="19">
    <location>
        <position position="243"/>
    </location>
</feature>
<evidence type="ECO:0000313" key="21">
    <source>
        <dbReference type="EMBL" id="RAV99556.1"/>
    </source>
</evidence>
<reference evidence="21 22" key="1">
    <citation type="submission" date="2018-06" db="EMBL/GenBank/DDBJ databases">
        <title>Chryseolinea flavus sp. nov., a member of the phylum Bacteroidetes isolated from soil.</title>
        <authorList>
            <person name="Li Y."/>
            <person name="Wang J."/>
        </authorList>
    </citation>
    <scope>NUCLEOTIDE SEQUENCE [LARGE SCALE GENOMIC DNA]</scope>
    <source>
        <strain evidence="21 22">SDU1-6</strain>
    </source>
</reference>
<dbReference type="InterPro" id="IPR016166">
    <property type="entry name" value="FAD-bd_PCMH"/>
</dbReference>
<keyword evidence="8 19" id="KW-0132">Cell division</keyword>
<evidence type="ECO:0000256" key="2">
    <source>
        <dbReference type="ARBA" id="ARBA00003921"/>
    </source>
</evidence>
<comment type="subcellular location">
    <subcellularLocation>
        <location evidence="3 19">Cytoplasm</location>
    </subcellularLocation>
</comment>
<dbReference type="InterPro" id="IPR003170">
    <property type="entry name" value="MurB"/>
</dbReference>
<dbReference type="Gene3D" id="3.30.465.10">
    <property type="match status" value="1"/>
</dbReference>
<dbReference type="SUPFAM" id="SSF56176">
    <property type="entry name" value="FAD-binding/transporter-associated domain-like"/>
    <property type="match status" value="1"/>
</dbReference>
<dbReference type="HAMAP" id="MF_00037">
    <property type="entry name" value="MurB"/>
    <property type="match status" value="1"/>
</dbReference>
<evidence type="ECO:0000259" key="20">
    <source>
        <dbReference type="PROSITE" id="PS51387"/>
    </source>
</evidence>
<feature type="active site" evidence="19">
    <location>
        <position position="339"/>
    </location>
</feature>
<keyword evidence="7 19" id="KW-0963">Cytoplasm</keyword>
<evidence type="ECO:0000256" key="9">
    <source>
        <dbReference type="ARBA" id="ARBA00022630"/>
    </source>
</evidence>
<dbReference type="Pfam" id="PF02873">
    <property type="entry name" value="MurB_C"/>
    <property type="match status" value="1"/>
</dbReference>
<evidence type="ECO:0000256" key="14">
    <source>
        <dbReference type="ARBA" id="ARBA00023002"/>
    </source>
</evidence>
<dbReference type="GO" id="GO:0071555">
    <property type="term" value="P:cell wall organization"/>
    <property type="evidence" value="ECO:0007669"/>
    <property type="project" value="UniProtKB-KW"/>
</dbReference>
<evidence type="ECO:0000256" key="5">
    <source>
        <dbReference type="ARBA" id="ARBA00012518"/>
    </source>
</evidence>